<organism evidence="2">
    <name type="scientific">viral metagenome</name>
    <dbReference type="NCBI Taxonomy" id="1070528"/>
    <lineage>
        <taxon>unclassified sequences</taxon>
        <taxon>metagenomes</taxon>
        <taxon>organismal metagenomes</taxon>
    </lineage>
</organism>
<feature type="domain" description="SKP1 component dimerisation" evidence="1">
    <location>
        <begin position="105"/>
        <end position="143"/>
    </location>
</feature>
<dbReference type="InterPro" id="IPR016897">
    <property type="entry name" value="SKP1"/>
</dbReference>
<dbReference type="InterPro" id="IPR016072">
    <property type="entry name" value="Skp1_comp_dimer"/>
</dbReference>
<dbReference type="PANTHER" id="PTHR11165">
    <property type="entry name" value="SKP1"/>
    <property type="match status" value="1"/>
</dbReference>
<dbReference type="InterPro" id="IPR036296">
    <property type="entry name" value="SKP1-like_dim_sf"/>
</dbReference>
<dbReference type="GO" id="GO:0006511">
    <property type="term" value="P:ubiquitin-dependent protein catabolic process"/>
    <property type="evidence" value="ECO:0007669"/>
    <property type="project" value="InterPro"/>
</dbReference>
<dbReference type="EMBL" id="MN740688">
    <property type="protein sequence ID" value="QHU07840.1"/>
    <property type="molecule type" value="Genomic_DNA"/>
</dbReference>
<evidence type="ECO:0000313" key="2">
    <source>
        <dbReference type="EMBL" id="QHU07840.1"/>
    </source>
</evidence>
<reference evidence="2" key="1">
    <citation type="journal article" date="2020" name="Nature">
        <title>Giant virus diversity and host interactions through global metagenomics.</title>
        <authorList>
            <person name="Schulz F."/>
            <person name="Roux S."/>
            <person name="Paez-Espino D."/>
            <person name="Jungbluth S."/>
            <person name="Walsh D.A."/>
            <person name="Denef V.J."/>
            <person name="McMahon K.D."/>
            <person name="Konstantinidis K.T."/>
            <person name="Eloe-Fadrosh E.A."/>
            <person name="Kyrpides N.C."/>
            <person name="Woyke T."/>
        </authorList>
    </citation>
    <scope>NUCLEOTIDE SEQUENCE</scope>
    <source>
        <strain evidence="2">GVMAG-S-1041349-163</strain>
    </source>
</reference>
<dbReference type="Gene3D" id="3.30.710.10">
    <property type="entry name" value="Potassium Channel Kv1.1, Chain A"/>
    <property type="match status" value="1"/>
</dbReference>
<proteinExistence type="predicted"/>
<dbReference type="InterPro" id="IPR011333">
    <property type="entry name" value="SKP1/BTB/POZ_sf"/>
</dbReference>
<dbReference type="Pfam" id="PF01466">
    <property type="entry name" value="Skp1"/>
    <property type="match status" value="1"/>
</dbReference>
<accession>A0A6C0JT17</accession>
<protein>
    <recommendedName>
        <fullName evidence="1">SKP1 component dimerisation domain-containing protein</fullName>
    </recommendedName>
</protein>
<name>A0A6C0JT17_9ZZZZ</name>
<dbReference type="SUPFAM" id="SSF81382">
    <property type="entry name" value="Skp1 dimerisation domain-like"/>
    <property type="match status" value="1"/>
</dbReference>
<sequence>MEKEIIFVCCDKVEIKVKEKIALQYFAFYRKENPESDDNVVFHFPENEDFDSNSVKNVIEWCELDKNANETDCKIYLDKILKSDSFDGILKMQILCDYFFDSDVLFNIISKYVNDYLQNKNVDEMRQLFHLKNDLTPDEIKKIDDNGSFLCT</sequence>
<dbReference type="AlphaFoldDB" id="A0A6C0JT17"/>
<evidence type="ECO:0000259" key="1">
    <source>
        <dbReference type="Pfam" id="PF01466"/>
    </source>
</evidence>